<evidence type="ECO:0000259" key="1">
    <source>
        <dbReference type="PROSITE" id="PS51806"/>
    </source>
</evidence>
<proteinExistence type="predicted"/>
<name>A0ABQ5IIS2_9ASTR</name>
<reference evidence="2" key="1">
    <citation type="journal article" date="2022" name="Int. J. Mol. Sci.">
        <title>Draft Genome of Tanacetum Coccineum: Genomic Comparison of Closely Related Tanacetum-Family Plants.</title>
        <authorList>
            <person name="Yamashiro T."/>
            <person name="Shiraishi A."/>
            <person name="Nakayama K."/>
            <person name="Satake H."/>
        </authorList>
    </citation>
    <scope>NUCLEOTIDE SEQUENCE</scope>
</reference>
<evidence type="ECO:0000313" key="2">
    <source>
        <dbReference type="EMBL" id="GJT99232.1"/>
    </source>
</evidence>
<protein>
    <submittedName>
        <fullName evidence="2">Transcription factor TGA like domain-containing protein</fullName>
    </submittedName>
</protein>
<dbReference type="PANTHER" id="PTHR46354:SF7">
    <property type="entry name" value="PROTEIN DOG1-LIKE 1"/>
    <property type="match status" value="1"/>
</dbReference>
<dbReference type="Proteomes" id="UP001151760">
    <property type="component" value="Unassembled WGS sequence"/>
</dbReference>
<dbReference type="InterPro" id="IPR051886">
    <property type="entry name" value="Seed_Dev/Stress_Resp_Reg"/>
</dbReference>
<dbReference type="EMBL" id="BQNB010020750">
    <property type="protein sequence ID" value="GJT99232.1"/>
    <property type="molecule type" value="Genomic_DNA"/>
</dbReference>
<gene>
    <name evidence="2" type="ORF">Tco_1094750</name>
</gene>
<evidence type="ECO:0000313" key="3">
    <source>
        <dbReference type="Proteomes" id="UP001151760"/>
    </source>
</evidence>
<dbReference type="Pfam" id="PF14144">
    <property type="entry name" value="DOG1"/>
    <property type="match status" value="1"/>
</dbReference>
<comment type="caution">
    <text evidence="2">The sequence shown here is derived from an EMBL/GenBank/DDBJ whole genome shotgun (WGS) entry which is preliminary data.</text>
</comment>
<dbReference type="PROSITE" id="PS51806">
    <property type="entry name" value="DOG1"/>
    <property type="match status" value="1"/>
</dbReference>
<dbReference type="PANTHER" id="PTHR46354">
    <property type="entry name" value="DOG1 DOMAIN-CONTAINING PROTEIN"/>
    <property type="match status" value="1"/>
</dbReference>
<accession>A0ABQ5IIS2</accession>
<organism evidence="2 3">
    <name type="scientific">Tanacetum coccineum</name>
    <dbReference type="NCBI Taxonomy" id="301880"/>
    <lineage>
        <taxon>Eukaryota</taxon>
        <taxon>Viridiplantae</taxon>
        <taxon>Streptophyta</taxon>
        <taxon>Embryophyta</taxon>
        <taxon>Tracheophyta</taxon>
        <taxon>Spermatophyta</taxon>
        <taxon>Magnoliopsida</taxon>
        <taxon>eudicotyledons</taxon>
        <taxon>Gunneridae</taxon>
        <taxon>Pentapetalae</taxon>
        <taxon>asterids</taxon>
        <taxon>campanulids</taxon>
        <taxon>Asterales</taxon>
        <taxon>Asteraceae</taxon>
        <taxon>Asteroideae</taxon>
        <taxon>Anthemideae</taxon>
        <taxon>Anthemidinae</taxon>
        <taxon>Tanacetum</taxon>
    </lineage>
</organism>
<keyword evidence="3" id="KW-1185">Reference proteome</keyword>
<feature type="domain" description="DOG1" evidence="1">
    <location>
        <begin position="7"/>
        <end position="232"/>
    </location>
</feature>
<sequence length="254" mass="28819">MAKQVKHQQSQCCYQNWVAQQRLDLEELLQALTEYPTDIDYLRLMTKKFITHFENYNEARAQLAKHDGPSFIAPTWGSTFENSFLWIGGCRPSLTIRLVYTLCGSQLNAHFAEFLEGVRHGNLGEISGSQLKDIDALHAKTERVADEPLVLLANDSKKVGQSSQSYDEVVDKAMDTHALDMYDALMEADKMRLNVLKGMIEILTPMQSVEFLVASMKLHLSLQEWSKRRDIRMGITQLLNTDIPSSSNDTPPKP</sequence>
<reference evidence="2" key="2">
    <citation type="submission" date="2022-01" db="EMBL/GenBank/DDBJ databases">
        <authorList>
            <person name="Yamashiro T."/>
            <person name="Shiraishi A."/>
            <person name="Satake H."/>
            <person name="Nakayama K."/>
        </authorList>
    </citation>
    <scope>NUCLEOTIDE SEQUENCE</scope>
</reference>
<dbReference type="InterPro" id="IPR025422">
    <property type="entry name" value="TGA_domain"/>
</dbReference>